<dbReference type="SUPFAM" id="SSF55785">
    <property type="entry name" value="PYP-like sensor domain (PAS domain)"/>
    <property type="match status" value="1"/>
</dbReference>
<dbReference type="CDD" id="cd00082">
    <property type="entry name" value="HisKA"/>
    <property type="match status" value="1"/>
</dbReference>
<dbReference type="KEGG" id="llu:AKJ09_05431"/>
<feature type="domain" description="HAMP" evidence="12">
    <location>
        <begin position="203"/>
        <end position="255"/>
    </location>
</feature>
<dbReference type="Pfam" id="PF02518">
    <property type="entry name" value="HATPase_c"/>
    <property type="match status" value="1"/>
</dbReference>
<dbReference type="Gene3D" id="1.10.287.130">
    <property type="match status" value="1"/>
</dbReference>
<comment type="subcellular location">
    <subcellularLocation>
        <location evidence="2">Membrane</location>
    </subcellularLocation>
</comment>
<dbReference type="EC" id="2.7.13.3" evidence="3"/>
<keyword evidence="8" id="KW-0067">ATP-binding</keyword>
<dbReference type="GO" id="GO:0000156">
    <property type="term" value="F:phosphorelay response regulator activity"/>
    <property type="evidence" value="ECO:0007669"/>
    <property type="project" value="TreeGrafter"/>
</dbReference>
<dbReference type="FunFam" id="3.30.565.10:FF:000006">
    <property type="entry name" value="Sensor histidine kinase WalK"/>
    <property type="match status" value="1"/>
</dbReference>
<dbReference type="Gene3D" id="3.30.450.20">
    <property type="entry name" value="PAS domain"/>
    <property type="match status" value="1"/>
</dbReference>
<dbReference type="SMART" id="SM00387">
    <property type="entry name" value="HATPase_c"/>
    <property type="match status" value="1"/>
</dbReference>
<keyword evidence="5" id="KW-0808">Transferase</keyword>
<dbReference type="InterPro" id="IPR035965">
    <property type="entry name" value="PAS-like_dom_sf"/>
</dbReference>
<dbReference type="SUPFAM" id="SSF55874">
    <property type="entry name" value="ATPase domain of HSP90 chaperone/DNA topoisomerase II/histidine kinase"/>
    <property type="match status" value="1"/>
</dbReference>
<organism evidence="13 14">
    <name type="scientific">Labilithrix luteola</name>
    <dbReference type="NCBI Taxonomy" id="1391654"/>
    <lineage>
        <taxon>Bacteria</taxon>
        <taxon>Pseudomonadati</taxon>
        <taxon>Myxococcota</taxon>
        <taxon>Polyangia</taxon>
        <taxon>Polyangiales</taxon>
        <taxon>Labilitrichaceae</taxon>
        <taxon>Labilithrix</taxon>
    </lineage>
</organism>
<feature type="transmembrane region" description="Helical" evidence="10">
    <location>
        <begin position="176"/>
        <end position="198"/>
    </location>
</feature>
<keyword evidence="7" id="KW-0418">Kinase</keyword>
<dbReference type="InterPro" id="IPR004358">
    <property type="entry name" value="Sig_transdc_His_kin-like_C"/>
</dbReference>
<dbReference type="PANTHER" id="PTHR42878">
    <property type="entry name" value="TWO-COMPONENT HISTIDINE KINASE"/>
    <property type="match status" value="1"/>
</dbReference>
<evidence type="ECO:0000259" key="11">
    <source>
        <dbReference type="PROSITE" id="PS50109"/>
    </source>
</evidence>
<evidence type="ECO:0000256" key="9">
    <source>
        <dbReference type="ARBA" id="ARBA00023012"/>
    </source>
</evidence>
<dbReference type="SMART" id="SM00304">
    <property type="entry name" value="HAMP"/>
    <property type="match status" value="1"/>
</dbReference>
<dbReference type="CDD" id="cd06225">
    <property type="entry name" value="HAMP"/>
    <property type="match status" value="1"/>
</dbReference>
<keyword evidence="10" id="KW-0812">Transmembrane</keyword>
<evidence type="ECO:0000256" key="8">
    <source>
        <dbReference type="ARBA" id="ARBA00022840"/>
    </source>
</evidence>
<dbReference type="RefSeq" id="WP_146649793.1">
    <property type="nucleotide sequence ID" value="NZ_CP012333.1"/>
</dbReference>
<evidence type="ECO:0000256" key="2">
    <source>
        <dbReference type="ARBA" id="ARBA00004370"/>
    </source>
</evidence>
<dbReference type="GO" id="GO:0000155">
    <property type="term" value="F:phosphorelay sensor kinase activity"/>
    <property type="evidence" value="ECO:0007669"/>
    <property type="project" value="InterPro"/>
</dbReference>
<evidence type="ECO:0000256" key="5">
    <source>
        <dbReference type="ARBA" id="ARBA00022679"/>
    </source>
</evidence>
<dbReference type="AlphaFoldDB" id="A0A0K1PZ55"/>
<dbReference type="Pfam" id="PF00672">
    <property type="entry name" value="HAMP"/>
    <property type="match status" value="1"/>
</dbReference>
<dbReference type="GO" id="GO:0005524">
    <property type="term" value="F:ATP binding"/>
    <property type="evidence" value="ECO:0007669"/>
    <property type="project" value="UniProtKB-KW"/>
</dbReference>
<dbReference type="InterPro" id="IPR005467">
    <property type="entry name" value="His_kinase_dom"/>
</dbReference>
<keyword evidence="10" id="KW-0472">Membrane</keyword>
<dbReference type="GO" id="GO:0007234">
    <property type="term" value="P:osmosensory signaling via phosphorelay pathway"/>
    <property type="evidence" value="ECO:0007669"/>
    <property type="project" value="TreeGrafter"/>
</dbReference>
<dbReference type="InterPro" id="IPR003661">
    <property type="entry name" value="HisK_dim/P_dom"/>
</dbReference>
<feature type="transmembrane region" description="Helical" evidence="10">
    <location>
        <begin position="12"/>
        <end position="33"/>
    </location>
</feature>
<dbReference type="InterPro" id="IPR036097">
    <property type="entry name" value="HisK_dim/P_sf"/>
</dbReference>
<dbReference type="GO" id="GO:0016020">
    <property type="term" value="C:membrane"/>
    <property type="evidence" value="ECO:0007669"/>
    <property type="project" value="UniProtKB-SubCell"/>
</dbReference>
<dbReference type="InterPro" id="IPR003594">
    <property type="entry name" value="HATPase_dom"/>
</dbReference>
<dbReference type="PROSITE" id="PS50109">
    <property type="entry name" value="HIS_KIN"/>
    <property type="match status" value="1"/>
</dbReference>
<dbReference type="STRING" id="1391654.AKJ09_05431"/>
<feature type="domain" description="Histidine kinase" evidence="11">
    <location>
        <begin position="393"/>
        <end position="618"/>
    </location>
</feature>
<dbReference type="Proteomes" id="UP000064967">
    <property type="component" value="Chromosome"/>
</dbReference>
<evidence type="ECO:0000313" key="13">
    <source>
        <dbReference type="EMBL" id="AKU98767.1"/>
    </source>
</evidence>
<dbReference type="InterPro" id="IPR036890">
    <property type="entry name" value="HATPase_C_sf"/>
</dbReference>
<evidence type="ECO:0000256" key="3">
    <source>
        <dbReference type="ARBA" id="ARBA00012438"/>
    </source>
</evidence>
<evidence type="ECO:0000256" key="7">
    <source>
        <dbReference type="ARBA" id="ARBA00022777"/>
    </source>
</evidence>
<dbReference type="OrthoDB" id="9762798at2"/>
<dbReference type="EMBL" id="CP012333">
    <property type="protein sequence ID" value="AKU98767.1"/>
    <property type="molecule type" value="Genomic_DNA"/>
</dbReference>
<protein>
    <recommendedName>
        <fullName evidence="3">histidine kinase</fullName>
        <ecNumber evidence="3">2.7.13.3</ecNumber>
    </recommendedName>
</protein>
<dbReference type="PROSITE" id="PS50885">
    <property type="entry name" value="HAMP"/>
    <property type="match status" value="1"/>
</dbReference>
<dbReference type="PANTHER" id="PTHR42878:SF7">
    <property type="entry name" value="SENSOR HISTIDINE KINASE GLRK"/>
    <property type="match status" value="1"/>
</dbReference>
<dbReference type="GO" id="GO:0030295">
    <property type="term" value="F:protein kinase activator activity"/>
    <property type="evidence" value="ECO:0007669"/>
    <property type="project" value="TreeGrafter"/>
</dbReference>
<accession>A0A0K1PZ55</accession>
<dbReference type="PROSITE" id="PS51257">
    <property type="entry name" value="PROKAR_LIPOPROTEIN"/>
    <property type="match status" value="1"/>
</dbReference>
<keyword evidence="6" id="KW-0547">Nucleotide-binding</keyword>
<dbReference type="SUPFAM" id="SSF47384">
    <property type="entry name" value="Homodimeric domain of signal transducing histidine kinase"/>
    <property type="match status" value="1"/>
</dbReference>
<evidence type="ECO:0000256" key="4">
    <source>
        <dbReference type="ARBA" id="ARBA00022553"/>
    </source>
</evidence>
<dbReference type="SUPFAM" id="SSF158472">
    <property type="entry name" value="HAMP domain-like"/>
    <property type="match status" value="1"/>
</dbReference>
<evidence type="ECO:0000313" key="14">
    <source>
        <dbReference type="Proteomes" id="UP000064967"/>
    </source>
</evidence>
<evidence type="ECO:0000256" key="6">
    <source>
        <dbReference type="ARBA" id="ARBA00022741"/>
    </source>
</evidence>
<dbReference type="InterPro" id="IPR050351">
    <property type="entry name" value="BphY/WalK/GraS-like"/>
</dbReference>
<dbReference type="Gene3D" id="3.30.565.10">
    <property type="entry name" value="Histidine kinase-like ATPase, C-terminal domain"/>
    <property type="match status" value="1"/>
</dbReference>
<gene>
    <name evidence="13" type="ORF">AKJ09_05431</name>
</gene>
<comment type="catalytic activity">
    <reaction evidence="1">
        <text>ATP + protein L-histidine = ADP + protein N-phospho-L-histidine.</text>
        <dbReference type="EC" id="2.7.13.3"/>
    </reaction>
</comment>
<dbReference type="SMART" id="SM00388">
    <property type="entry name" value="HisKA"/>
    <property type="match status" value="1"/>
</dbReference>
<evidence type="ECO:0000256" key="10">
    <source>
        <dbReference type="SAM" id="Phobius"/>
    </source>
</evidence>
<sequence>MTVRRLSTKYLLASAVLVLSTVACGVFGVYTFARLGIVVAGTLNDSQATLDLTTRAGTLLEREDDELLRAMVDRSADDVASLDSQRHQFDSVSGELGSILVGAEELEAGRRLRSYVDAYRVATDELLRAADPPTALARYHKSVNPLLRKAVAECGAIREVNFREMQHAGERARDEAFRATFIVAGVGLIALVVSLAVARHLTQTVVKPVLALTGSVEAIARGEFGSRVTVASEDELGRLASGFNRMAEALDEFRRSNLGEVLRAKNNLEATLEALPDAVVVVKPDGGVDAMNRPARALLDRSNQDEPPGTWKSLGLPEPASRELVQALEGGTERPRADLTHAFAAGPDTALRFLPLARPVAAPDAGGHGAVLVLYDVTEFARLDELRSEVVAVASHELKTPLTSIRMNLLLLGETATGLPQKQREMLETALQGCEELATLTERFLDVTRIEAGQLQLSLEPTDLRHVIEPIAHRYRVRCEDAGLSLSVKLGETPHLSVVDGPRLETVLSNVLSNAVKYTPKGGSVALELRSAGDDDRATRIVVTDSGPGIPAELQTRIFEKFFRVEHARPSATRKPPGAGLGLYLCKQIVDAHGGTIRVRTVSAKGGTEVDITLPSGALS</sequence>
<dbReference type="CDD" id="cd00075">
    <property type="entry name" value="HATPase"/>
    <property type="match status" value="1"/>
</dbReference>
<keyword evidence="9" id="KW-0902">Two-component regulatory system</keyword>
<evidence type="ECO:0000256" key="1">
    <source>
        <dbReference type="ARBA" id="ARBA00000085"/>
    </source>
</evidence>
<keyword evidence="14" id="KW-1185">Reference proteome</keyword>
<reference evidence="13 14" key="1">
    <citation type="submission" date="2015-08" db="EMBL/GenBank/DDBJ databases">
        <authorList>
            <person name="Babu N.S."/>
            <person name="Beckwith C.J."/>
            <person name="Beseler K.G."/>
            <person name="Brison A."/>
            <person name="Carone J.V."/>
            <person name="Caskin T.P."/>
            <person name="Diamond M."/>
            <person name="Durham M.E."/>
            <person name="Foxe J.M."/>
            <person name="Go M."/>
            <person name="Henderson B.A."/>
            <person name="Jones I.B."/>
            <person name="McGettigan J.A."/>
            <person name="Micheletti S.J."/>
            <person name="Nasrallah M.E."/>
            <person name="Ortiz D."/>
            <person name="Piller C.R."/>
            <person name="Privatt S.R."/>
            <person name="Schneider S.L."/>
            <person name="Sharp S."/>
            <person name="Smith T.C."/>
            <person name="Stanton J.D."/>
            <person name="Ullery H.E."/>
            <person name="Wilson R.J."/>
            <person name="Serrano M.G."/>
            <person name="Buck G."/>
            <person name="Lee V."/>
            <person name="Wang Y."/>
            <person name="Carvalho R."/>
            <person name="Voegtly L."/>
            <person name="Shi R."/>
            <person name="Duckworth R."/>
            <person name="Johnson A."/>
            <person name="Loviza R."/>
            <person name="Walstead R."/>
            <person name="Shah Z."/>
            <person name="Kiflezghi M."/>
            <person name="Wade K."/>
            <person name="Ball S.L."/>
            <person name="Bradley K.W."/>
            <person name="Asai D.J."/>
            <person name="Bowman C.A."/>
            <person name="Russell D.A."/>
            <person name="Pope W.H."/>
            <person name="Jacobs-Sera D."/>
            <person name="Hendrix R.W."/>
            <person name="Hatfull G.F."/>
        </authorList>
    </citation>
    <scope>NUCLEOTIDE SEQUENCE [LARGE SCALE GENOMIC DNA]</scope>
    <source>
        <strain evidence="13 14">DSM 27648</strain>
    </source>
</reference>
<keyword evidence="4" id="KW-0597">Phosphoprotein</keyword>
<name>A0A0K1PZ55_9BACT</name>
<dbReference type="Gene3D" id="6.10.340.10">
    <property type="match status" value="1"/>
</dbReference>
<dbReference type="Pfam" id="PF00512">
    <property type="entry name" value="HisKA"/>
    <property type="match status" value="1"/>
</dbReference>
<dbReference type="InterPro" id="IPR003660">
    <property type="entry name" value="HAMP_dom"/>
</dbReference>
<keyword evidence="10" id="KW-1133">Transmembrane helix</keyword>
<proteinExistence type="predicted"/>
<evidence type="ECO:0000259" key="12">
    <source>
        <dbReference type="PROSITE" id="PS50885"/>
    </source>
</evidence>
<dbReference type="PRINTS" id="PR00344">
    <property type="entry name" value="BCTRLSENSOR"/>
</dbReference>